<dbReference type="FunFam" id="3.40.50.300:FF:001392">
    <property type="entry name" value="GTPase IMAP family member GIMD1"/>
    <property type="match status" value="1"/>
</dbReference>
<evidence type="ECO:0000256" key="4">
    <source>
        <dbReference type="ARBA" id="ARBA00067123"/>
    </source>
</evidence>
<accession>A0A9Q1B1A4</accession>
<dbReference type="Pfam" id="PF04548">
    <property type="entry name" value="AIG1"/>
    <property type="match status" value="1"/>
</dbReference>
<organism evidence="7 8">
    <name type="scientific">Phrynocephalus forsythii</name>
    <dbReference type="NCBI Taxonomy" id="171643"/>
    <lineage>
        <taxon>Eukaryota</taxon>
        <taxon>Metazoa</taxon>
        <taxon>Chordata</taxon>
        <taxon>Craniata</taxon>
        <taxon>Vertebrata</taxon>
        <taxon>Euteleostomi</taxon>
        <taxon>Lepidosauria</taxon>
        <taxon>Squamata</taxon>
        <taxon>Bifurcata</taxon>
        <taxon>Unidentata</taxon>
        <taxon>Episquamata</taxon>
        <taxon>Toxicofera</taxon>
        <taxon>Iguania</taxon>
        <taxon>Acrodonta</taxon>
        <taxon>Agamidae</taxon>
        <taxon>Agaminae</taxon>
        <taxon>Phrynocephalus</taxon>
    </lineage>
</organism>
<dbReference type="SUPFAM" id="SSF52540">
    <property type="entry name" value="P-loop containing nucleoside triphosphate hydrolases"/>
    <property type="match status" value="1"/>
</dbReference>
<protein>
    <recommendedName>
        <fullName evidence="4">GTPase IMAP family member GIMD1</fullName>
    </recommendedName>
    <alternativeName>
        <fullName evidence="5">GIMAP family P-loop NTPase domain-containing protein 1</fullName>
    </alternativeName>
</protein>
<dbReference type="Proteomes" id="UP001142489">
    <property type="component" value="Unassembled WGS sequence"/>
</dbReference>
<proteinExistence type="inferred from homology"/>
<evidence type="ECO:0000259" key="6">
    <source>
        <dbReference type="PROSITE" id="PS51720"/>
    </source>
</evidence>
<dbReference type="InterPro" id="IPR006703">
    <property type="entry name" value="G_AIG1"/>
</dbReference>
<gene>
    <name evidence="7" type="ORF">JRQ81_016827</name>
</gene>
<comment type="caution">
    <text evidence="7">The sequence shown here is derived from an EMBL/GenBank/DDBJ whole genome shotgun (WGS) entry which is preliminary data.</text>
</comment>
<sequence>MSNKNMMAINLLLLGRTQSGKSSAGNILLGSEDFPSHLSPRSVTTACHLGRSCHISGFARQQGSELTIQVSVLDTPGYPHSTLSKEQVQQDVKRALMQHFGEKGLHLALLVLRADVPLCSEEEEPAVELVQMLLGPNWKSYTAILFTHADQVEKARFSTELYLDNASEALHKVMHSVQQKCIFVDNHARVLKEEHLKVLRKIMEFMRQNKFQTLLLK</sequence>
<dbReference type="PANTHER" id="PTHR10903">
    <property type="entry name" value="GTPASE, IMAP FAMILY MEMBER-RELATED"/>
    <property type="match status" value="1"/>
</dbReference>
<dbReference type="PROSITE" id="PS51720">
    <property type="entry name" value="G_AIG1"/>
    <property type="match status" value="1"/>
</dbReference>
<dbReference type="InterPro" id="IPR045058">
    <property type="entry name" value="GIMA/IAN/Toc"/>
</dbReference>
<evidence type="ECO:0000256" key="1">
    <source>
        <dbReference type="ARBA" id="ARBA00008535"/>
    </source>
</evidence>
<name>A0A9Q1B1A4_9SAUR</name>
<keyword evidence="3" id="KW-0342">GTP-binding</keyword>
<evidence type="ECO:0000313" key="7">
    <source>
        <dbReference type="EMBL" id="KAJ7327068.1"/>
    </source>
</evidence>
<dbReference type="EMBL" id="JAPFRF010000007">
    <property type="protein sequence ID" value="KAJ7327068.1"/>
    <property type="molecule type" value="Genomic_DNA"/>
</dbReference>
<dbReference type="PANTHER" id="PTHR10903:SF103">
    <property type="entry name" value="GTPASE IMAP FAMILY MEMBER GIMD1"/>
    <property type="match status" value="1"/>
</dbReference>
<keyword evidence="2" id="KW-0547">Nucleotide-binding</keyword>
<dbReference type="GO" id="GO:0005525">
    <property type="term" value="F:GTP binding"/>
    <property type="evidence" value="ECO:0007669"/>
    <property type="project" value="UniProtKB-KW"/>
</dbReference>
<evidence type="ECO:0000256" key="5">
    <source>
        <dbReference type="ARBA" id="ARBA00076741"/>
    </source>
</evidence>
<dbReference type="InterPro" id="IPR027417">
    <property type="entry name" value="P-loop_NTPase"/>
</dbReference>
<dbReference type="Gene3D" id="3.40.50.300">
    <property type="entry name" value="P-loop containing nucleotide triphosphate hydrolases"/>
    <property type="match status" value="1"/>
</dbReference>
<feature type="domain" description="AIG1-type G" evidence="6">
    <location>
        <begin position="6"/>
        <end position="217"/>
    </location>
</feature>
<evidence type="ECO:0000256" key="3">
    <source>
        <dbReference type="ARBA" id="ARBA00023134"/>
    </source>
</evidence>
<comment type="similarity">
    <text evidence="1">Belongs to the TRAFAC class TrmE-Era-EngA-EngB-Septin-like GTPase superfamily. AIG1/Toc34/Toc159-like paraseptin GTPase family. IAN subfamily.</text>
</comment>
<dbReference type="OrthoDB" id="8954335at2759"/>
<evidence type="ECO:0000256" key="2">
    <source>
        <dbReference type="ARBA" id="ARBA00022741"/>
    </source>
</evidence>
<reference evidence="7" key="1">
    <citation type="journal article" date="2023" name="DNA Res.">
        <title>Chromosome-level genome assembly of Phrynocephalus forsythii using third-generation DNA sequencing and Hi-C analysis.</title>
        <authorList>
            <person name="Qi Y."/>
            <person name="Zhao W."/>
            <person name="Zhao Y."/>
            <person name="Niu C."/>
            <person name="Cao S."/>
            <person name="Zhang Y."/>
        </authorList>
    </citation>
    <scope>NUCLEOTIDE SEQUENCE</scope>
    <source>
        <tissue evidence="7">Muscle</tissue>
    </source>
</reference>
<evidence type="ECO:0000313" key="8">
    <source>
        <dbReference type="Proteomes" id="UP001142489"/>
    </source>
</evidence>
<keyword evidence="8" id="KW-1185">Reference proteome</keyword>
<dbReference type="AlphaFoldDB" id="A0A9Q1B1A4"/>